<dbReference type="OrthoDB" id="115856at2"/>
<protein>
    <submittedName>
        <fullName evidence="6">Amino acid ABC transporter substrate-binding protein</fullName>
    </submittedName>
</protein>
<dbReference type="InterPro" id="IPR051455">
    <property type="entry name" value="Bact_solute-bind_prot3"/>
</dbReference>
<dbReference type="PANTHER" id="PTHR30085:SF7">
    <property type="entry name" value="AMINO-ACID ABC TRANSPORTER-BINDING PROTEIN YHDW-RELATED"/>
    <property type="match status" value="1"/>
</dbReference>
<dbReference type="GO" id="GO:0006865">
    <property type="term" value="P:amino acid transport"/>
    <property type="evidence" value="ECO:0007669"/>
    <property type="project" value="TreeGrafter"/>
</dbReference>
<dbReference type="AlphaFoldDB" id="A0A2P7MVJ8"/>
<name>A0A2P7MVJ8_9CYAN</name>
<dbReference type="SUPFAM" id="SSF53850">
    <property type="entry name" value="Periplasmic binding protein-like II"/>
    <property type="match status" value="1"/>
</dbReference>
<evidence type="ECO:0000313" key="7">
    <source>
        <dbReference type="Proteomes" id="UP000243002"/>
    </source>
</evidence>
<evidence type="ECO:0000256" key="2">
    <source>
        <dbReference type="ARBA" id="ARBA00022448"/>
    </source>
</evidence>
<dbReference type="PROSITE" id="PS51257">
    <property type="entry name" value="PROKAR_LIPOPROTEIN"/>
    <property type="match status" value="1"/>
</dbReference>
<evidence type="ECO:0000313" key="6">
    <source>
        <dbReference type="EMBL" id="PSJ05238.1"/>
    </source>
</evidence>
<dbReference type="RefSeq" id="WP_106502863.1">
    <property type="nucleotide sequence ID" value="NZ_PXXO01000007.1"/>
</dbReference>
<dbReference type="SMART" id="SM00062">
    <property type="entry name" value="PBPb"/>
    <property type="match status" value="1"/>
</dbReference>
<sequence length="353" mass="37391">MVQLHRFTAAVPLIASLALVGCASDGGGVQSQKMAAIKARGSLICGVDGKLPGFSFVSPDGSYSGLDVDICKATAAAVLSDPAKVTYRDLSATERFAALSSGEVDLLSRNTTMTLSRDAPGGNALAFAPTTFFDGQAVMVPATSGIRSLKDVAGKPICVETGTASELNLADRMRELNATYTPLKFQSGDQTYAAYLQGRCVAVTTDRSQLAAKRTGFPKPSEHILLPDVLSKEPLNPATVNADPAWADAVRWVVYSLIQAEEMGITAANIDAKVAEAKANKNLAQLRRFFGVEGDLGKQLGLPADFVVRTVKAVGNYGEVFERNVGTGSPLKLERGVNQQWRQGGLMYSPPFL</sequence>
<dbReference type="Proteomes" id="UP000243002">
    <property type="component" value="Unassembled WGS sequence"/>
</dbReference>
<evidence type="ECO:0000256" key="1">
    <source>
        <dbReference type="ARBA" id="ARBA00010333"/>
    </source>
</evidence>
<keyword evidence="3 4" id="KW-0732">Signal</keyword>
<accession>A0A2P7MVJ8</accession>
<gene>
    <name evidence="6" type="ORF">C7K55_07895</name>
</gene>
<dbReference type="Gene3D" id="3.40.190.10">
    <property type="entry name" value="Periplasmic binding protein-like II"/>
    <property type="match status" value="2"/>
</dbReference>
<dbReference type="Pfam" id="PF00497">
    <property type="entry name" value="SBP_bac_3"/>
    <property type="match status" value="1"/>
</dbReference>
<feature type="chain" id="PRO_5015121331" evidence="4">
    <location>
        <begin position="24"/>
        <end position="353"/>
    </location>
</feature>
<feature type="signal peptide" evidence="4">
    <location>
        <begin position="1"/>
        <end position="23"/>
    </location>
</feature>
<dbReference type="InterPro" id="IPR001638">
    <property type="entry name" value="Solute-binding_3/MltF_N"/>
</dbReference>
<dbReference type="CDD" id="cd13692">
    <property type="entry name" value="PBP2_BztA"/>
    <property type="match status" value="1"/>
</dbReference>
<evidence type="ECO:0000256" key="3">
    <source>
        <dbReference type="ARBA" id="ARBA00022729"/>
    </source>
</evidence>
<dbReference type="EMBL" id="PXXO01000007">
    <property type="protein sequence ID" value="PSJ05238.1"/>
    <property type="molecule type" value="Genomic_DNA"/>
</dbReference>
<proteinExistence type="inferred from homology"/>
<dbReference type="PANTHER" id="PTHR30085">
    <property type="entry name" value="AMINO ACID ABC TRANSPORTER PERMEASE"/>
    <property type="match status" value="1"/>
</dbReference>
<comment type="caution">
    <text evidence="6">The sequence shown here is derived from an EMBL/GenBank/DDBJ whole genome shotgun (WGS) entry which is preliminary data.</text>
</comment>
<evidence type="ECO:0000259" key="5">
    <source>
        <dbReference type="SMART" id="SM00062"/>
    </source>
</evidence>
<comment type="similarity">
    <text evidence="1">Belongs to the bacterial solute-binding protein 3 family.</text>
</comment>
<feature type="domain" description="Solute-binding protein family 3/N-terminal" evidence="5">
    <location>
        <begin position="42"/>
        <end position="273"/>
    </location>
</feature>
<organism evidence="6 7">
    <name type="scientific">Cyanobium usitatum str. Tous</name>
    <dbReference type="NCBI Taxonomy" id="2116684"/>
    <lineage>
        <taxon>Bacteria</taxon>
        <taxon>Bacillati</taxon>
        <taxon>Cyanobacteriota</taxon>
        <taxon>Cyanophyceae</taxon>
        <taxon>Synechococcales</taxon>
        <taxon>Prochlorococcaceae</taxon>
        <taxon>Cyanobium</taxon>
    </lineage>
</organism>
<keyword evidence="2" id="KW-0813">Transport</keyword>
<evidence type="ECO:0000256" key="4">
    <source>
        <dbReference type="SAM" id="SignalP"/>
    </source>
</evidence>
<keyword evidence="7" id="KW-1185">Reference proteome</keyword>
<reference evidence="6 7" key="1">
    <citation type="journal article" date="2018" name="Environ. Microbiol.">
        <title>Ecological and genomic features of two widespread freshwater picocyanobacteria.</title>
        <authorList>
            <person name="Cabello-Yeves P.J."/>
            <person name="Picazo A."/>
            <person name="Camacho A."/>
            <person name="Callieri C."/>
            <person name="Rosselli R."/>
            <person name="Roda-Garcia J.J."/>
            <person name="Coutinho F.H."/>
            <person name="Rodriguez-Valera F."/>
        </authorList>
    </citation>
    <scope>NUCLEOTIDE SEQUENCE [LARGE SCALE GENOMIC DNA]</scope>
    <source>
        <strain evidence="6 7">Tous</strain>
    </source>
</reference>